<organism evidence="4 5">
    <name type="scientific">Nephila pilipes</name>
    <name type="common">Giant wood spider</name>
    <name type="synonym">Nephila maculata</name>
    <dbReference type="NCBI Taxonomy" id="299642"/>
    <lineage>
        <taxon>Eukaryota</taxon>
        <taxon>Metazoa</taxon>
        <taxon>Ecdysozoa</taxon>
        <taxon>Arthropoda</taxon>
        <taxon>Chelicerata</taxon>
        <taxon>Arachnida</taxon>
        <taxon>Araneae</taxon>
        <taxon>Araneomorphae</taxon>
        <taxon>Entelegynae</taxon>
        <taxon>Araneoidea</taxon>
        <taxon>Nephilidae</taxon>
        <taxon>Nephila</taxon>
    </lineage>
</organism>
<dbReference type="InterPro" id="IPR012916">
    <property type="entry name" value="RED_N"/>
</dbReference>
<comment type="caution">
    <text evidence="4">The sequence shown here is derived from an EMBL/GenBank/DDBJ whole genome shotgun (WGS) entry which is preliminary data.</text>
</comment>
<dbReference type="PANTHER" id="PTHR12765">
    <property type="entry name" value="RED PROTEIN IK FACTOR CYTOKINE IK"/>
    <property type="match status" value="1"/>
</dbReference>
<evidence type="ECO:0000313" key="5">
    <source>
        <dbReference type="Proteomes" id="UP000887013"/>
    </source>
</evidence>
<sequence>MLNSDIPTTLLRSKTDCLSYVSQTALTTNDSVLKKLTRVLSYLRLNLHSEKEKKKENEKLKEEETKRPKLVDDNIFDDIGDYAPTLEKRGKTNKVSHPKMSSSSKGNECIISIAIGEKTTDLSKGQVCLLDLQ</sequence>
<dbReference type="Pfam" id="PF07808">
    <property type="entry name" value="RED_N"/>
    <property type="match status" value="1"/>
</dbReference>
<dbReference type="InterPro" id="IPR039896">
    <property type="entry name" value="Red-like"/>
</dbReference>
<dbReference type="GO" id="GO:0005634">
    <property type="term" value="C:nucleus"/>
    <property type="evidence" value="ECO:0007669"/>
    <property type="project" value="UniProtKB-SubCell"/>
</dbReference>
<name>A0A8X6Q8L3_NEPPI</name>
<keyword evidence="2" id="KW-0539">Nucleus</keyword>
<evidence type="ECO:0000256" key="2">
    <source>
        <dbReference type="ARBA" id="ARBA00023242"/>
    </source>
</evidence>
<protein>
    <submittedName>
        <fullName evidence="4">Putative ik cytokine down-regulator of hla class ii</fullName>
    </submittedName>
</protein>
<dbReference type="Proteomes" id="UP000887013">
    <property type="component" value="Unassembled WGS sequence"/>
</dbReference>
<keyword evidence="5" id="KW-1185">Reference proteome</keyword>
<dbReference type="EMBL" id="BMAW01077783">
    <property type="protein sequence ID" value="GFU08058.1"/>
    <property type="molecule type" value="Genomic_DNA"/>
</dbReference>
<evidence type="ECO:0000313" key="4">
    <source>
        <dbReference type="EMBL" id="GFU08058.1"/>
    </source>
</evidence>
<dbReference type="AlphaFoldDB" id="A0A8X6Q8L3"/>
<evidence type="ECO:0000256" key="1">
    <source>
        <dbReference type="ARBA" id="ARBA00004123"/>
    </source>
</evidence>
<accession>A0A8X6Q8L3</accession>
<reference evidence="4" key="1">
    <citation type="submission" date="2020-08" db="EMBL/GenBank/DDBJ databases">
        <title>Multicomponent nature underlies the extraordinary mechanical properties of spider dragline silk.</title>
        <authorList>
            <person name="Kono N."/>
            <person name="Nakamura H."/>
            <person name="Mori M."/>
            <person name="Yoshida Y."/>
            <person name="Ohtoshi R."/>
            <person name="Malay A.D."/>
            <person name="Moran D.A.P."/>
            <person name="Tomita M."/>
            <person name="Numata K."/>
            <person name="Arakawa K."/>
        </authorList>
    </citation>
    <scope>NUCLEOTIDE SEQUENCE</scope>
</reference>
<comment type="subcellular location">
    <subcellularLocation>
        <location evidence="1">Nucleus</location>
    </subcellularLocation>
</comment>
<proteinExistence type="predicted"/>
<evidence type="ECO:0000259" key="3">
    <source>
        <dbReference type="Pfam" id="PF07808"/>
    </source>
</evidence>
<feature type="domain" description="RED-like N-terminal" evidence="3">
    <location>
        <begin position="2"/>
        <end position="56"/>
    </location>
</feature>
<gene>
    <name evidence="4" type="ORF">NPIL_499391</name>
</gene>